<dbReference type="AlphaFoldDB" id="A0A381IIZ4"/>
<dbReference type="RefSeq" id="WP_115734014.1">
    <property type="nucleotide sequence ID" value="NZ_BAAAVY010000001.1"/>
</dbReference>
<dbReference type="SUPFAM" id="SSF53067">
    <property type="entry name" value="Actin-like ATPase domain"/>
    <property type="match status" value="1"/>
</dbReference>
<dbReference type="Proteomes" id="UP000254701">
    <property type="component" value="Unassembled WGS sequence"/>
</dbReference>
<dbReference type="InterPro" id="IPR007729">
    <property type="entry name" value="DGOK"/>
</dbReference>
<organism evidence="1 2">
    <name type="scientific">Aminobacter aminovorans</name>
    <name type="common">Chelatobacter heintzii</name>
    <dbReference type="NCBI Taxonomy" id="83263"/>
    <lineage>
        <taxon>Bacteria</taxon>
        <taxon>Pseudomonadati</taxon>
        <taxon>Pseudomonadota</taxon>
        <taxon>Alphaproteobacteria</taxon>
        <taxon>Hyphomicrobiales</taxon>
        <taxon>Phyllobacteriaceae</taxon>
        <taxon>Aminobacter</taxon>
    </lineage>
</organism>
<evidence type="ECO:0000313" key="2">
    <source>
        <dbReference type="Proteomes" id="UP000254701"/>
    </source>
</evidence>
<evidence type="ECO:0000313" key="1">
    <source>
        <dbReference type="EMBL" id="SUY28083.1"/>
    </source>
</evidence>
<keyword evidence="1" id="KW-0808">Transferase</keyword>
<name>A0A381IIZ4_AMIAI</name>
<dbReference type="EMBL" id="UFSM01000002">
    <property type="protein sequence ID" value="SUY28083.1"/>
    <property type="molecule type" value="Genomic_DNA"/>
</dbReference>
<reference evidence="1 2" key="1">
    <citation type="submission" date="2018-06" db="EMBL/GenBank/DDBJ databases">
        <authorList>
            <consortium name="Pathogen Informatics"/>
            <person name="Doyle S."/>
        </authorList>
    </citation>
    <scope>NUCLEOTIDE SEQUENCE [LARGE SCALE GENOMIC DNA]</scope>
    <source>
        <strain evidence="1 2">NCTC10684</strain>
    </source>
</reference>
<sequence length="312" mass="33160">MAAASVIVAIDWGTTRMRAWLLDAEGAARAEHRSDEGLTTAQTVGFEPILERCLAALSAPDDVPVIICGMAGARQGWIEAPYVDVPSSIAAILRGAVRVPHAGRDIRIVPGLACRSLDAPDVMRGEETQLAGAKLETAGRHVVCMPGTHSKWVIVDSGAVETFRTWPTGELFALLSGHSILRHSIGEQPDAVSTENPVFARACEIALADGGDFASRLFSIRAGSLLHGLTPEDAAARLSGLMIGSEVASARRQFLHADRSVTLVASGTLATLYRRVFEIAELEVRAIDADTAVRIGLFEAARQNEMIHGVPA</sequence>
<proteinExistence type="predicted"/>
<accession>A0A381IIZ4</accession>
<keyword evidence="1" id="KW-0418">Kinase</keyword>
<dbReference type="OrthoDB" id="256574at2"/>
<gene>
    <name evidence="1" type="ORF">NCTC10684_04972</name>
</gene>
<dbReference type="Pfam" id="PF05035">
    <property type="entry name" value="DGOK"/>
    <property type="match status" value="1"/>
</dbReference>
<dbReference type="InterPro" id="IPR043129">
    <property type="entry name" value="ATPase_NBD"/>
</dbReference>
<dbReference type="GO" id="GO:0008671">
    <property type="term" value="F:2-dehydro-3-deoxygalactonokinase activity"/>
    <property type="evidence" value="ECO:0007669"/>
    <property type="project" value="InterPro"/>
</dbReference>
<dbReference type="GO" id="GO:0034194">
    <property type="term" value="P:D-galactonate catabolic process"/>
    <property type="evidence" value="ECO:0007669"/>
    <property type="project" value="InterPro"/>
</dbReference>
<protein>
    <submittedName>
        <fullName evidence="1">2-keto-3-deoxy-galactonokinase</fullName>
    </submittedName>
</protein>
<dbReference type="Gene3D" id="3.30.420.300">
    <property type="entry name" value="2-keto-3-deoxy-galactonokinase, substrate binding domain"/>
    <property type="match status" value="1"/>
</dbReference>
<dbReference type="Gene3D" id="3.30.420.310">
    <property type="entry name" value="2-keto-3-deoxy-galactonokinase, C-terminal domain"/>
    <property type="match status" value="1"/>
</dbReference>
<dbReference type="InterPro" id="IPR042257">
    <property type="entry name" value="DGOK_C"/>
</dbReference>
<dbReference type="InterPro" id="IPR042258">
    <property type="entry name" value="DGOK_N"/>
</dbReference>